<dbReference type="STRING" id="331648.BST97_14765"/>
<dbReference type="GO" id="GO:0008237">
    <property type="term" value="F:metallopeptidase activity"/>
    <property type="evidence" value="ECO:0007669"/>
    <property type="project" value="InterPro"/>
</dbReference>
<protein>
    <recommendedName>
        <fullName evidence="2">Peptidase M1 membrane alanine aminopeptidase domain-containing protein</fullName>
    </recommendedName>
</protein>
<feature type="transmembrane region" description="Helical" evidence="1">
    <location>
        <begin position="53"/>
        <end position="75"/>
    </location>
</feature>
<dbReference type="GO" id="GO:0008270">
    <property type="term" value="F:zinc ion binding"/>
    <property type="evidence" value="ECO:0007669"/>
    <property type="project" value="InterPro"/>
</dbReference>
<accession>A0A1W6MNG3</accession>
<dbReference type="InterPro" id="IPR027268">
    <property type="entry name" value="Peptidase_M4/M1_CTD_sf"/>
</dbReference>
<sequence length="1228" mass="140180">MFTTIFSHEFKTWLKKPIFYVFLSIFFLLGGLVMAVAAGVFDSNNVTVTSNSYLNSAYTISGRIAQLALFCYLMIPTFTGSTIHRDFKNNMHNVLYSYPIKKTEYLLAKFTAGLSVNILMILALILGLLIGGYLPGHNPELFGPFKLWNYLQPFVLITVPNLIFYSAIVFAITVFTRNMNIGFMTVLTLIIIQLVTTSYADQVDDPFWLSLADPLGNIAISESIEYWTPAEQNERMLPFSGMVLWNRVVWGTISILILALVIWRFNFAQNAISLFKKKKSKSLFKENFSGIQSVVLPKVKTDFSLRGQLSALWTLTKSDVRYIILGWPFIIIGFLSMVLTLVIMFNSGLIFGTAILPKTWVMMSAQGSVYILLFTYLLIFLYSGFLMDRARAAHIHQIVDVTPTKNWVFLISKLFALIIMVAVMQTLLICCGIGFQTISSFYDYQIDLYLFQGYLVNTWKYVPWIFMALLIHTLIKNKWLGLAVLLIIGIAVPLLTGAIGVTQAIYDFNSIIEPSASDFDGYGAALTAYYTYRVYWILFGIVLLCIALAFYRRGMGKGVMERFAFAKARTTPTPLITAGTCLVLFLSLGGFIWKINNVDNERLTGKEREELRVNAERELGRFADAPQPRIVAVKTYMDLFTDERNFKAGATYTMVNLTDVAIDTLHVNLNNYPIEITMDRDSEVVYENEDYDYRMYAFEQAMMPGDTLIFEFDMHNKPNKFLDNNSPVNQNGTFLNNSIFPSIGYSDAFEIRDPKLRDKYDLPQKDRMPSPLAVGVRDDNYIGGSSDWIDFEATMSTSLDQIAIAPGYLIREWEEDGRKYFHYKMDSKMLNFYSFMSGRYDVKKEVHNGVNLEIYHHPDHTYNLDRMMIGLREGLDYYGTNYTPYQHRQARIIEFPKDFGSFAQAFANTIPFSEGVGFIADVDDEDDEAVDYSLAITAHELAHQWWAHQVIGANAKGATLLSESMSEYSSLKVLEKVYGKNQMRVFLKDALDQYLSGRSNERIKENPLMYNENQPYIHYRKGSVVLYAMSDYIGENVFNGVAKRFAEKYQFKGAPYPTSIEFVEDLRAATPDSLQYLIKDMFETITLYDNSVENATYQKIDDGKYSVSLEAIVRKYRTDSKGKKRYAGEAGDSLLLVQKKDTLVSLPLADYIEVGVFGKEDEETGENKVLSLRKFKISDIENNFRIIVDEEPVEAGVDPYNKLIDRKSNDNRKNVKLKEEEEIVQAKE</sequence>
<feature type="transmembrane region" description="Helical" evidence="1">
    <location>
        <begin position="458"/>
        <end position="475"/>
    </location>
</feature>
<dbReference type="Proteomes" id="UP000193431">
    <property type="component" value="Chromosome"/>
</dbReference>
<feature type="transmembrane region" description="Helical" evidence="1">
    <location>
        <begin position="414"/>
        <end position="438"/>
    </location>
</feature>
<evidence type="ECO:0000313" key="3">
    <source>
        <dbReference type="EMBL" id="ARN79144.1"/>
    </source>
</evidence>
<dbReference type="GO" id="GO:0005886">
    <property type="term" value="C:plasma membrane"/>
    <property type="evidence" value="ECO:0007669"/>
    <property type="project" value="UniProtKB-SubCell"/>
</dbReference>
<keyword evidence="1" id="KW-0472">Membrane</keyword>
<feature type="transmembrane region" description="Helical" evidence="1">
    <location>
        <begin position="248"/>
        <end position="267"/>
    </location>
</feature>
<dbReference type="RefSeq" id="WP_085767949.1">
    <property type="nucleotide sequence ID" value="NZ_CP019344.1"/>
</dbReference>
<dbReference type="GO" id="GO:0140359">
    <property type="term" value="F:ABC-type transporter activity"/>
    <property type="evidence" value="ECO:0007669"/>
    <property type="project" value="InterPro"/>
</dbReference>
<evidence type="ECO:0000256" key="1">
    <source>
        <dbReference type="SAM" id="Phobius"/>
    </source>
</evidence>
<feature type="transmembrane region" description="Helical" evidence="1">
    <location>
        <begin position="572"/>
        <end position="593"/>
    </location>
</feature>
<feature type="transmembrane region" description="Helical" evidence="1">
    <location>
        <begin position="110"/>
        <end position="134"/>
    </location>
</feature>
<feature type="transmembrane region" description="Helical" evidence="1">
    <location>
        <begin position="482"/>
        <end position="506"/>
    </location>
</feature>
<dbReference type="SUPFAM" id="SSF55486">
    <property type="entry name" value="Metalloproteases ('zincins'), catalytic domain"/>
    <property type="match status" value="1"/>
</dbReference>
<dbReference type="Gene3D" id="1.10.390.10">
    <property type="entry name" value="Neutral Protease Domain 2"/>
    <property type="match status" value="1"/>
</dbReference>
<proteinExistence type="predicted"/>
<gene>
    <name evidence="3" type="ORF">BST97_14765</name>
</gene>
<reference evidence="3 4" key="1">
    <citation type="submission" date="2016-11" db="EMBL/GenBank/DDBJ databases">
        <title>Trade-off between light-utilization and light-protection in marine flavobacteria.</title>
        <authorList>
            <person name="Kumagai Y."/>
        </authorList>
    </citation>
    <scope>NUCLEOTIDE SEQUENCE [LARGE SCALE GENOMIC DNA]</scope>
    <source>
        <strain evidence="3 4">JCM 13191</strain>
    </source>
</reference>
<organism evidence="3 4">
    <name type="scientific">Nonlabens spongiae</name>
    <dbReference type="NCBI Taxonomy" id="331648"/>
    <lineage>
        <taxon>Bacteria</taxon>
        <taxon>Pseudomonadati</taxon>
        <taxon>Bacteroidota</taxon>
        <taxon>Flavobacteriia</taxon>
        <taxon>Flavobacteriales</taxon>
        <taxon>Flavobacteriaceae</taxon>
        <taxon>Nonlabens</taxon>
    </lineage>
</organism>
<name>A0A1W6MNG3_9FLAO</name>
<feature type="transmembrane region" description="Helical" evidence="1">
    <location>
        <begin position="18"/>
        <end position="41"/>
    </location>
</feature>
<dbReference type="InterPro" id="IPR014782">
    <property type="entry name" value="Peptidase_M1_dom"/>
</dbReference>
<keyword evidence="1" id="KW-0812">Transmembrane</keyword>
<feature type="transmembrane region" description="Helical" evidence="1">
    <location>
        <begin position="154"/>
        <end position="174"/>
    </location>
</feature>
<dbReference type="AlphaFoldDB" id="A0A1W6MNG3"/>
<feature type="transmembrane region" description="Helical" evidence="1">
    <location>
        <begin position="181"/>
        <end position="200"/>
    </location>
</feature>
<dbReference type="Pfam" id="PF01433">
    <property type="entry name" value="Peptidase_M1"/>
    <property type="match status" value="1"/>
</dbReference>
<feature type="transmembrane region" description="Helical" evidence="1">
    <location>
        <begin position="322"/>
        <end position="355"/>
    </location>
</feature>
<dbReference type="EMBL" id="CP019344">
    <property type="protein sequence ID" value="ARN79144.1"/>
    <property type="molecule type" value="Genomic_DNA"/>
</dbReference>
<feature type="domain" description="Peptidase M1 membrane alanine aminopeptidase" evidence="2">
    <location>
        <begin position="918"/>
        <end position="1055"/>
    </location>
</feature>
<feature type="transmembrane region" description="Helical" evidence="1">
    <location>
        <begin position="534"/>
        <end position="551"/>
    </location>
</feature>
<dbReference type="OrthoDB" id="100605at2"/>
<keyword evidence="4" id="KW-1185">Reference proteome</keyword>
<dbReference type="Pfam" id="PF12679">
    <property type="entry name" value="ABC2_membrane_2"/>
    <property type="match status" value="1"/>
</dbReference>
<evidence type="ECO:0000259" key="2">
    <source>
        <dbReference type="Pfam" id="PF01433"/>
    </source>
</evidence>
<feature type="transmembrane region" description="Helical" evidence="1">
    <location>
        <begin position="367"/>
        <end position="387"/>
    </location>
</feature>
<keyword evidence="1" id="KW-1133">Transmembrane helix</keyword>
<evidence type="ECO:0000313" key="4">
    <source>
        <dbReference type="Proteomes" id="UP000193431"/>
    </source>
</evidence>